<reference evidence="1 2" key="1">
    <citation type="submission" date="2019-10" db="EMBL/GenBank/DDBJ databases">
        <title>Nonomuraea sp. nov., isolated from Phyllanthus amarus.</title>
        <authorList>
            <person name="Klykleung N."/>
            <person name="Tanasupawat S."/>
        </authorList>
    </citation>
    <scope>NUCLEOTIDE SEQUENCE [LARGE SCALE GENOMIC DNA]</scope>
    <source>
        <strain evidence="1 2">CR1-09</strain>
    </source>
</reference>
<dbReference type="Proteomes" id="UP000313066">
    <property type="component" value="Unassembled WGS sequence"/>
</dbReference>
<sequence>MHAPYPLSLPAPRYTPHCHARTKRIDIHKMASGVLLNGLASSSVKLAKIALAGSVALGLVPAVSGTAAAHPIKNRTLTENRLYDAGPLPATDCRERPVKKADVRSAKVYLNEVLNCLNRSWTAELKQAGLKQSRVKLTYATKPPAKFCGSKWGDWDAYYCDASRTILIVLRKDLLEEPGDLYLFNLLASKYGEHVQNVTGIYRAWFNTDYRNKAELHEQTRRYSLQSYCFAGASLRSFWKSFRRDREDWDDLLYYLRGWASKYDGNRKSITYWANEGFTSGDPGACNTWTAPSSKVA</sequence>
<evidence type="ECO:0000313" key="2">
    <source>
        <dbReference type="Proteomes" id="UP000313066"/>
    </source>
</evidence>
<dbReference type="EMBL" id="VDMA02000017">
    <property type="protein sequence ID" value="KAB8181412.1"/>
    <property type="molecule type" value="Genomic_DNA"/>
</dbReference>
<accession>A0A5N6BLQ0</accession>
<proteinExistence type="predicted"/>
<name>A0A5N6BLQ0_9ACTN</name>
<evidence type="ECO:0000313" key="1">
    <source>
        <dbReference type="EMBL" id="KAB8181412.1"/>
    </source>
</evidence>
<keyword evidence="2" id="KW-1185">Reference proteome</keyword>
<dbReference type="AlphaFoldDB" id="A0A5N6BLQ0"/>
<organism evidence="1 2">
    <name type="scientific">Microbispora catharanthi</name>
    <dbReference type="NCBI Taxonomy" id="1712871"/>
    <lineage>
        <taxon>Bacteria</taxon>
        <taxon>Bacillati</taxon>
        <taxon>Actinomycetota</taxon>
        <taxon>Actinomycetes</taxon>
        <taxon>Streptosporangiales</taxon>
        <taxon>Streptosporangiaceae</taxon>
        <taxon>Microbispora</taxon>
    </lineage>
</organism>
<protein>
    <recommendedName>
        <fullName evidence="3">Metalloprotease</fullName>
    </recommendedName>
</protein>
<gene>
    <name evidence="1" type="ORF">FH610_028790</name>
</gene>
<evidence type="ECO:0008006" key="3">
    <source>
        <dbReference type="Google" id="ProtNLM"/>
    </source>
</evidence>
<comment type="caution">
    <text evidence="1">The sequence shown here is derived from an EMBL/GenBank/DDBJ whole genome shotgun (WGS) entry which is preliminary data.</text>
</comment>